<proteinExistence type="predicted"/>
<keyword evidence="1" id="KW-0812">Transmembrane</keyword>
<dbReference type="EMBL" id="OBEH01000006">
    <property type="protein sequence ID" value="SNZ01696.1"/>
    <property type="molecule type" value="Genomic_DNA"/>
</dbReference>
<keyword evidence="1" id="KW-1133">Transmembrane helix</keyword>
<reference evidence="3" key="1">
    <citation type="submission" date="2017-09" db="EMBL/GenBank/DDBJ databases">
        <authorList>
            <person name="Varghese N."/>
            <person name="Submissions S."/>
        </authorList>
    </citation>
    <scope>NUCLEOTIDE SEQUENCE [LARGE SCALE GENOMIC DNA]</scope>
    <source>
        <strain evidence="3">DSM 25885</strain>
    </source>
</reference>
<name>A0A285N112_9FLAO</name>
<feature type="transmembrane region" description="Helical" evidence="1">
    <location>
        <begin position="109"/>
        <end position="127"/>
    </location>
</feature>
<feature type="transmembrane region" description="Helical" evidence="1">
    <location>
        <begin position="28"/>
        <end position="46"/>
    </location>
</feature>
<feature type="transmembrane region" description="Helical" evidence="1">
    <location>
        <begin position="6"/>
        <end position="21"/>
    </location>
</feature>
<organism evidence="2 3">
    <name type="scientific">Flagellimonas pacifica</name>
    <dbReference type="NCBI Taxonomy" id="1247520"/>
    <lineage>
        <taxon>Bacteria</taxon>
        <taxon>Pseudomonadati</taxon>
        <taxon>Bacteroidota</taxon>
        <taxon>Flavobacteriia</taxon>
        <taxon>Flavobacteriales</taxon>
        <taxon>Flavobacteriaceae</taxon>
        <taxon>Flagellimonas</taxon>
    </lineage>
</organism>
<dbReference type="OrthoDB" id="1161290at2"/>
<protein>
    <recommendedName>
        <fullName evidence="4">Prepilin type IV endopeptidase peptidase domain-containing protein</fullName>
    </recommendedName>
</protein>
<keyword evidence="1" id="KW-0472">Membrane</keyword>
<accession>A0A285N112</accession>
<dbReference type="Proteomes" id="UP000219048">
    <property type="component" value="Unassembled WGS sequence"/>
</dbReference>
<evidence type="ECO:0000256" key="1">
    <source>
        <dbReference type="SAM" id="Phobius"/>
    </source>
</evidence>
<gene>
    <name evidence="2" type="ORF">SAMN06265377_3538</name>
</gene>
<keyword evidence="3" id="KW-1185">Reference proteome</keyword>
<evidence type="ECO:0000313" key="3">
    <source>
        <dbReference type="Proteomes" id="UP000219048"/>
    </source>
</evidence>
<evidence type="ECO:0008006" key="4">
    <source>
        <dbReference type="Google" id="ProtNLM"/>
    </source>
</evidence>
<feature type="transmembrane region" description="Helical" evidence="1">
    <location>
        <begin position="85"/>
        <end position="103"/>
    </location>
</feature>
<feature type="transmembrane region" description="Helical" evidence="1">
    <location>
        <begin position="134"/>
        <end position="154"/>
    </location>
</feature>
<sequence length="160" mass="18608">MDLMLKTILVIVLILIVYQDMKMRLIHILLPVALFGLGMVMNWFFVDYAYMEWLWSLLFLGLNFLVVTLYFSVKKRSYTNPIDTLIGWGDVLFLIALIPFFSFRGYLQFFVMGMIFSLLLFVVMKAIYPKYRTIPLAGFLALFLMGTMLVDGVTDIDLLL</sequence>
<evidence type="ECO:0000313" key="2">
    <source>
        <dbReference type="EMBL" id="SNZ01696.1"/>
    </source>
</evidence>
<dbReference type="AlphaFoldDB" id="A0A285N112"/>
<feature type="transmembrane region" description="Helical" evidence="1">
    <location>
        <begin position="52"/>
        <end position="73"/>
    </location>
</feature>